<evidence type="ECO:0000313" key="2">
    <source>
        <dbReference type="Proteomes" id="UP000263833"/>
    </source>
</evidence>
<dbReference type="Proteomes" id="UP000263833">
    <property type="component" value="Unassembled WGS sequence"/>
</dbReference>
<name>A0A371B679_9SPHN</name>
<proteinExistence type="predicted"/>
<protein>
    <submittedName>
        <fullName evidence="1">DUF465 domain-containing protein</fullName>
    </submittedName>
</protein>
<dbReference type="InterPro" id="IPR038444">
    <property type="entry name" value="DUF465_sf"/>
</dbReference>
<accession>A0A371B679</accession>
<gene>
    <name evidence="1" type="ORF">DXH95_14000</name>
</gene>
<sequence length="55" mass="6444">MSENHLSALRLKHAELEAQLEREETRPHPDDDLIHRLKKQKLQLKDAMAQELMSA</sequence>
<dbReference type="InterPro" id="IPR007420">
    <property type="entry name" value="DUF465"/>
</dbReference>
<dbReference type="Pfam" id="PF04325">
    <property type="entry name" value="DUF465"/>
    <property type="match status" value="1"/>
</dbReference>
<dbReference type="OrthoDB" id="7392037at2"/>
<evidence type="ECO:0000313" key="1">
    <source>
        <dbReference type="EMBL" id="RDV03017.1"/>
    </source>
</evidence>
<reference evidence="2" key="1">
    <citation type="submission" date="2018-08" db="EMBL/GenBank/DDBJ databases">
        <authorList>
            <person name="Kim S.-J."/>
            <person name="Jung G.-Y."/>
        </authorList>
    </citation>
    <scope>NUCLEOTIDE SEQUENCE [LARGE SCALE GENOMIC DNA]</scope>
    <source>
        <strain evidence="2">GY_G</strain>
    </source>
</reference>
<dbReference type="RefSeq" id="WP_115550120.1">
    <property type="nucleotide sequence ID" value="NZ_QRGP01000002.1"/>
</dbReference>
<dbReference type="AlphaFoldDB" id="A0A371B679"/>
<keyword evidence="2" id="KW-1185">Reference proteome</keyword>
<dbReference type="EMBL" id="QRGP01000002">
    <property type="protein sequence ID" value="RDV03017.1"/>
    <property type="molecule type" value="Genomic_DNA"/>
</dbReference>
<organism evidence="1 2">
    <name type="scientific">Sphingorhabdus pulchriflava</name>
    <dbReference type="NCBI Taxonomy" id="2292257"/>
    <lineage>
        <taxon>Bacteria</taxon>
        <taxon>Pseudomonadati</taxon>
        <taxon>Pseudomonadota</taxon>
        <taxon>Alphaproteobacteria</taxon>
        <taxon>Sphingomonadales</taxon>
        <taxon>Sphingomonadaceae</taxon>
        <taxon>Sphingorhabdus</taxon>
    </lineage>
</organism>
<dbReference type="Gene3D" id="6.10.280.50">
    <property type="match status" value="1"/>
</dbReference>
<comment type="caution">
    <text evidence="1">The sequence shown here is derived from an EMBL/GenBank/DDBJ whole genome shotgun (WGS) entry which is preliminary data.</text>
</comment>